<reference evidence="3 4" key="1">
    <citation type="submission" date="2014-04" db="EMBL/GenBank/DDBJ databases">
        <authorList>
            <consortium name="DOE Joint Genome Institute"/>
            <person name="Kuo A."/>
            <person name="Gay G."/>
            <person name="Dore J."/>
            <person name="Kohler A."/>
            <person name="Nagy L.G."/>
            <person name="Floudas D."/>
            <person name="Copeland A."/>
            <person name="Barry K.W."/>
            <person name="Cichocki N."/>
            <person name="Veneault-Fourrey C."/>
            <person name="LaButti K."/>
            <person name="Lindquist E.A."/>
            <person name="Lipzen A."/>
            <person name="Lundell T."/>
            <person name="Morin E."/>
            <person name="Murat C."/>
            <person name="Sun H."/>
            <person name="Tunlid A."/>
            <person name="Henrissat B."/>
            <person name="Grigoriev I.V."/>
            <person name="Hibbett D.S."/>
            <person name="Martin F."/>
            <person name="Nordberg H.P."/>
            <person name="Cantor M.N."/>
            <person name="Hua S.X."/>
        </authorList>
    </citation>
    <scope>NUCLEOTIDE SEQUENCE [LARGE SCALE GENOMIC DNA]</scope>
    <source>
        <strain evidence="4">h7</strain>
    </source>
</reference>
<evidence type="ECO:0000313" key="4">
    <source>
        <dbReference type="Proteomes" id="UP000053424"/>
    </source>
</evidence>
<evidence type="ECO:0000256" key="2">
    <source>
        <dbReference type="SAM" id="SignalP"/>
    </source>
</evidence>
<feature type="signal peptide" evidence="2">
    <location>
        <begin position="1"/>
        <end position="18"/>
    </location>
</feature>
<protein>
    <recommendedName>
        <fullName evidence="5">Phytocyanin domain-containing protein</fullName>
    </recommendedName>
</protein>
<dbReference type="Gene3D" id="2.60.40.420">
    <property type="entry name" value="Cupredoxins - blue copper proteins"/>
    <property type="match status" value="2"/>
</dbReference>
<dbReference type="AlphaFoldDB" id="A0A0C3BF79"/>
<gene>
    <name evidence="3" type="ORF">M413DRAFT_449736</name>
</gene>
<feature type="chain" id="PRO_5002161760" description="Phytocyanin domain-containing protein" evidence="2">
    <location>
        <begin position="19"/>
        <end position="373"/>
    </location>
</feature>
<feature type="region of interest" description="Disordered" evidence="1">
    <location>
        <begin position="130"/>
        <end position="158"/>
    </location>
</feature>
<name>A0A0C3BF79_HEBCY</name>
<dbReference type="CDD" id="cd00920">
    <property type="entry name" value="Cupredoxin"/>
    <property type="match status" value="2"/>
</dbReference>
<accession>A0A0C3BF79</accession>
<dbReference type="PANTHER" id="PTHR34883:SF15">
    <property type="entry name" value="EXTRACELLULAR SERINE-RICH PROTEIN"/>
    <property type="match status" value="1"/>
</dbReference>
<keyword evidence="2" id="KW-0732">Signal</keyword>
<proteinExistence type="predicted"/>
<dbReference type="SUPFAM" id="SSF49503">
    <property type="entry name" value="Cupredoxins"/>
    <property type="match status" value="2"/>
</dbReference>
<dbReference type="PANTHER" id="PTHR34883">
    <property type="entry name" value="SERINE-RICH PROTEIN, PUTATIVE-RELATED-RELATED"/>
    <property type="match status" value="1"/>
</dbReference>
<evidence type="ECO:0000256" key="1">
    <source>
        <dbReference type="SAM" id="MobiDB-lite"/>
    </source>
</evidence>
<dbReference type="EMBL" id="KN831820">
    <property type="protein sequence ID" value="KIM35440.1"/>
    <property type="molecule type" value="Genomic_DNA"/>
</dbReference>
<dbReference type="InterPro" id="IPR052953">
    <property type="entry name" value="Ser-rich/MCO-related"/>
</dbReference>
<dbReference type="InterPro" id="IPR008972">
    <property type="entry name" value="Cupredoxin"/>
</dbReference>
<dbReference type="STRING" id="686832.A0A0C3BF79"/>
<dbReference type="Proteomes" id="UP000053424">
    <property type="component" value="Unassembled WGS sequence"/>
</dbReference>
<keyword evidence="4" id="KW-1185">Reference proteome</keyword>
<evidence type="ECO:0000313" key="3">
    <source>
        <dbReference type="EMBL" id="KIM35440.1"/>
    </source>
</evidence>
<organism evidence="3 4">
    <name type="scientific">Hebeloma cylindrosporum</name>
    <dbReference type="NCBI Taxonomy" id="76867"/>
    <lineage>
        <taxon>Eukaryota</taxon>
        <taxon>Fungi</taxon>
        <taxon>Dikarya</taxon>
        <taxon>Basidiomycota</taxon>
        <taxon>Agaricomycotina</taxon>
        <taxon>Agaricomycetes</taxon>
        <taxon>Agaricomycetidae</taxon>
        <taxon>Agaricales</taxon>
        <taxon>Agaricineae</taxon>
        <taxon>Hymenogastraceae</taxon>
        <taxon>Hebeloma</taxon>
    </lineage>
</organism>
<evidence type="ECO:0008006" key="5">
    <source>
        <dbReference type="Google" id="ProtNLM"/>
    </source>
</evidence>
<sequence length="373" mass="38113">MIASTLAFALVALPVALGAEYNVQVGAGGKLVYDPEYVSAQPGDVINFIFNPKNHTVTQSSFNTPCVALDGGAKTGFVPVDAGTTDLPIRQFIVPAGNAPLWFYCGQTGHCGQGMVFAINPPADPSPNSFSAFKALAQGGTPSSRSSPPPSSSDYVTPPAPHWVSATATVTYGGSVYTTTYTSYDGTPPPTPAPVPVDHKIIVGNNGVLNYDPANISASIGDTVTFEFHPKNHTVTQSSFLNPCQALELTSGTPGFKSGFQPVAADATEFPTFQITINDTAPIWGYCGQTGHCAQGMVFAINAVESGPNNFAAFLELAKRSGSPSASGTAPSGTTASTAASSTASSGAIGFARGSGAGTTFGLALSALLALWV</sequence>
<dbReference type="OrthoDB" id="1921208at2759"/>
<dbReference type="HOGENOM" id="CLU_060348_0_0_1"/>
<reference evidence="4" key="2">
    <citation type="submission" date="2015-01" db="EMBL/GenBank/DDBJ databases">
        <title>Evolutionary Origins and Diversification of the Mycorrhizal Mutualists.</title>
        <authorList>
            <consortium name="DOE Joint Genome Institute"/>
            <consortium name="Mycorrhizal Genomics Consortium"/>
            <person name="Kohler A."/>
            <person name="Kuo A."/>
            <person name="Nagy L.G."/>
            <person name="Floudas D."/>
            <person name="Copeland A."/>
            <person name="Barry K.W."/>
            <person name="Cichocki N."/>
            <person name="Veneault-Fourrey C."/>
            <person name="LaButti K."/>
            <person name="Lindquist E.A."/>
            <person name="Lipzen A."/>
            <person name="Lundell T."/>
            <person name="Morin E."/>
            <person name="Murat C."/>
            <person name="Riley R."/>
            <person name="Ohm R."/>
            <person name="Sun H."/>
            <person name="Tunlid A."/>
            <person name="Henrissat B."/>
            <person name="Grigoriev I.V."/>
            <person name="Hibbett D.S."/>
            <person name="Martin F."/>
        </authorList>
    </citation>
    <scope>NUCLEOTIDE SEQUENCE [LARGE SCALE GENOMIC DNA]</scope>
    <source>
        <strain evidence="4">h7</strain>
    </source>
</reference>